<dbReference type="EMBL" id="MCFL01000002">
    <property type="protein sequence ID" value="ORZ40780.1"/>
    <property type="molecule type" value="Genomic_DNA"/>
</dbReference>
<proteinExistence type="predicted"/>
<evidence type="ECO:0000313" key="1">
    <source>
        <dbReference type="EMBL" id="ORZ40780.1"/>
    </source>
</evidence>
<keyword evidence="2" id="KW-1185">Reference proteome</keyword>
<sequence length="97" mass="10480">MLGRHMPNRVSVSAATFIFIFTHLRHHDACQSVSLTGRAVSHSLVFKMRLATPHYTGSVPIGAKCFGRSNTCGGLPSSATFWSTTHHHASGSMSRPS</sequence>
<evidence type="ECO:0000313" key="2">
    <source>
        <dbReference type="Proteomes" id="UP000193411"/>
    </source>
</evidence>
<dbReference type="Proteomes" id="UP000193411">
    <property type="component" value="Unassembled WGS sequence"/>
</dbReference>
<organism evidence="1 2">
    <name type="scientific">Catenaria anguillulae PL171</name>
    <dbReference type="NCBI Taxonomy" id="765915"/>
    <lineage>
        <taxon>Eukaryota</taxon>
        <taxon>Fungi</taxon>
        <taxon>Fungi incertae sedis</taxon>
        <taxon>Blastocladiomycota</taxon>
        <taxon>Blastocladiomycetes</taxon>
        <taxon>Blastocladiales</taxon>
        <taxon>Catenariaceae</taxon>
        <taxon>Catenaria</taxon>
    </lineage>
</organism>
<comment type="caution">
    <text evidence="1">The sequence shown here is derived from an EMBL/GenBank/DDBJ whole genome shotgun (WGS) entry which is preliminary data.</text>
</comment>
<gene>
    <name evidence="1" type="ORF">BCR44DRAFT_1423773</name>
</gene>
<accession>A0A1Y2I1P0</accession>
<name>A0A1Y2I1P0_9FUNG</name>
<dbReference type="AlphaFoldDB" id="A0A1Y2I1P0"/>
<reference evidence="1 2" key="1">
    <citation type="submission" date="2016-07" db="EMBL/GenBank/DDBJ databases">
        <title>Pervasive Adenine N6-methylation of Active Genes in Fungi.</title>
        <authorList>
            <consortium name="DOE Joint Genome Institute"/>
            <person name="Mondo S.J."/>
            <person name="Dannebaum R.O."/>
            <person name="Kuo R.C."/>
            <person name="Labutti K."/>
            <person name="Haridas S."/>
            <person name="Kuo A."/>
            <person name="Salamov A."/>
            <person name="Ahrendt S.R."/>
            <person name="Lipzen A."/>
            <person name="Sullivan W."/>
            <person name="Andreopoulos W.B."/>
            <person name="Clum A."/>
            <person name="Lindquist E."/>
            <person name="Daum C."/>
            <person name="Ramamoorthy G.K."/>
            <person name="Gryganskyi A."/>
            <person name="Culley D."/>
            <person name="Magnuson J.K."/>
            <person name="James T.Y."/>
            <person name="O'Malley M.A."/>
            <person name="Stajich J.E."/>
            <person name="Spatafora J.W."/>
            <person name="Visel A."/>
            <person name="Grigoriev I.V."/>
        </authorList>
    </citation>
    <scope>NUCLEOTIDE SEQUENCE [LARGE SCALE GENOMIC DNA]</scope>
    <source>
        <strain evidence="1 2">PL171</strain>
    </source>
</reference>
<protein>
    <submittedName>
        <fullName evidence="1">Uncharacterized protein</fullName>
    </submittedName>
</protein>